<dbReference type="Proteomes" id="UP000663834">
    <property type="component" value="Unassembled WGS sequence"/>
</dbReference>
<dbReference type="InterPro" id="IPR036514">
    <property type="entry name" value="SGNH_hydro_sf"/>
</dbReference>
<dbReference type="EMBL" id="CAJOBI010000245">
    <property type="protein sequence ID" value="CAF3807845.1"/>
    <property type="molecule type" value="Genomic_DNA"/>
</dbReference>
<dbReference type="Proteomes" id="UP000676336">
    <property type="component" value="Unassembled WGS sequence"/>
</dbReference>
<feature type="domain" description="SGNH hydrolase-type esterase" evidence="1">
    <location>
        <begin position="9"/>
        <end position="196"/>
    </location>
</feature>
<organism evidence="3 8">
    <name type="scientific">Rotaria magnacalcarata</name>
    <dbReference type="NCBI Taxonomy" id="392030"/>
    <lineage>
        <taxon>Eukaryota</taxon>
        <taxon>Metazoa</taxon>
        <taxon>Spiralia</taxon>
        <taxon>Gnathifera</taxon>
        <taxon>Rotifera</taxon>
        <taxon>Eurotatoria</taxon>
        <taxon>Bdelloidea</taxon>
        <taxon>Philodinida</taxon>
        <taxon>Philodinidae</taxon>
        <taxon>Rotaria</taxon>
    </lineage>
</organism>
<evidence type="ECO:0000259" key="1">
    <source>
        <dbReference type="Pfam" id="PF13472"/>
    </source>
</evidence>
<dbReference type="EMBL" id="CAJNOV010015157">
    <property type="protein sequence ID" value="CAF1568008.1"/>
    <property type="molecule type" value="Genomic_DNA"/>
</dbReference>
<dbReference type="EMBL" id="CAJNRE010008806">
    <property type="protein sequence ID" value="CAF2076039.1"/>
    <property type="molecule type" value="Genomic_DNA"/>
</dbReference>
<evidence type="ECO:0000313" key="7">
    <source>
        <dbReference type="EMBL" id="CAF3940400.1"/>
    </source>
</evidence>
<dbReference type="PANTHER" id="PTHR30383:SF19">
    <property type="entry name" value="FIBRONECTIN TYPE-III DOMAIN-CONTAINING PROTEIN"/>
    <property type="match status" value="1"/>
</dbReference>
<dbReference type="EMBL" id="CAJOBH010003159">
    <property type="protein sequence ID" value="CAF3940400.1"/>
    <property type="molecule type" value="Genomic_DNA"/>
</dbReference>
<evidence type="ECO:0000313" key="3">
    <source>
        <dbReference type="EMBL" id="CAF1568008.1"/>
    </source>
</evidence>
<protein>
    <recommendedName>
        <fullName evidence="1">SGNH hydrolase-type esterase domain-containing protein</fullName>
    </recommendedName>
</protein>
<dbReference type="PANTHER" id="PTHR30383">
    <property type="entry name" value="THIOESTERASE 1/PROTEASE 1/LYSOPHOSPHOLIPASE L1"/>
    <property type="match status" value="1"/>
</dbReference>
<gene>
    <name evidence="7" type="ORF">BYL167_LOCUS10485</name>
    <name evidence="3" type="ORF">CJN711_LOCUS31683</name>
    <name evidence="6" type="ORF">GIL414_LOCUS5770</name>
    <name evidence="2" type="ORF">KQP761_LOCUS14214</name>
    <name evidence="4" type="ORF">MBJ925_LOCUS17576</name>
    <name evidence="5" type="ORF">SMN809_LOCUS1551</name>
</gene>
<dbReference type="Gene3D" id="3.40.50.1110">
    <property type="entry name" value="SGNH hydrolase"/>
    <property type="match status" value="1"/>
</dbReference>
<evidence type="ECO:0000313" key="6">
    <source>
        <dbReference type="EMBL" id="CAF3885548.1"/>
    </source>
</evidence>
<dbReference type="InterPro" id="IPR051532">
    <property type="entry name" value="Ester_Hydrolysis_Enzymes"/>
</dbReference>
<dbReference type="AlphaFoldDB" id="A0A815Y9E6"/>
<evidence type="ECO:0000313" key="2">
    <source>
        <dbReference type="EMBL" id="CAF1493259.1"/>
    </source>
</evidence>
<dbReference type="GO" id="GO:0004622">
    <property type="term" value="F:phosphatidylcholine lysophospholipase activity"/>
    <property type="evidence" value="ECO:0007669"/>
    <property type="project" value="TreeGrafter"/>
</dbReference>
<dbReference type="Proteomes" id="UP000663824">
    <property type="component" value="Unassembled WGS sequence"/>
</dbReference>
<evidence type="ECO:0000313" key="4">
    <source>
        <dbReference type="EMBL" id="CAF2076039.1"/>
    </source>
</evidence>
<dbReference type="OrthoDB" id="5951866at2759"/>
<name>A0A815Y9E6_9BILA</name>
<dbReference type="EMBL" id="CAJOBJ010001565">
    <property type="protein sequence ID" value="CAF3885548.1"/>
    <property type="molecule type" value="Genomic_DNA"/>
</dbReference>
<dbReference type="Proteomes" id="UP000681720">
    <property type="component" value="Unassembled WGS sequence"/>
</dbReference>
<dbReference type="Proteomes" id="UP000681967">
    <property type="component" value="Unassembled WGS sequence"/>
</dbReference>
<evidence type="ECO:0000313" key="5">
    <source>
        <dbReference type="EMBL" id="CAF3807845.1"/>
    </source>
</evidence>
<accession>A0A815Y9E6</accession>
<evidence type="ECO:0000313" key="8">
    <source>
        <dbReference type="Proteomes" id="UP000663855"/>
    </source>
</evidence>
<proteinExistence type="predicted"/>
<dbReference type="CDD" id="cd00229">
    <property type="entry name" value="SGNH_hydrolase"/>
    <property type="match status" value="1"/>
</dbReference>
<dbReference type="SUPFAM" id="SSF52266">
    <property type="entry name" value="SGNH hydrolase"/>
    <property type="match status" value="1"/>
</dbReference>
<sequence>MQSSLRFLAIGDSLTAGFCNYGLSNHPYAINLLKLFSLSNISIIIDQKGVSGECVVSSMVKRLENLVFNEHSPHYNWIILLGGTNDLAYRKSAQIIFSQGLKVMYDMVLQRTNQDTKLAVMTVIENGYYSPDSKYDQQRQILNEMIRNYAKNHHDQNRICLVDLDKNIKYHNIEDVNQRNIIWDDFAHLTADGYDRMAKIIFQEIYKNINQ</sequence>
<dbReference type="InterPro" id="IPR013830">
    <property type="entry name" value="SGNH_hydro"/>
</dbReference>
<dbReference type="Pfam" id="PF13472">
    <property type="entry name" value="Lipase_GDSL_2"/>
    <property type="match status" value="1"/>
</dbReference>
<dbReference type="Proteomes" id="UP000663855">
    <property type="component" value="Unassembled WGS sequence"/>
</dbReference>
<dbReference type="EMBL" id="CAJNOW010006662">
    <property type="protein sequence ID" value="CAF1493259.1"/>
    <property type="molecule type" value="Genomic_DNA"/>
</dbReference>
<comment type="caution">
    <text evidence="3">The sequence shown here is derived from an EMBL/GenBank/DDBJ whole genome shotgun (WGS) entry which is preliminary data.</text>
</comment>
<reference evidence="3" key="1">
    <citation type="submission" date="2021-02" db="EMBL/GenBank/DDBJ databases">
        <authorList>
            <person name="Nowell W R."/>
        </authorList>
    </citation>
    <scope>NUCLEOTIDE SEQUENCE</scope>
</reference>